<sequence length="116" mass="13348">MCHKLFQEYHCGCIKIACITPCPHAIAAAAERIPTLCTYFFTRKLPKSAHPCLKCYMQPQYADYRKRWMDDYRAGHPGVTQEIERLAGIEQIPGRMGLVNVEREMERMGSVVKREG</sequence>
<dbReference type="Proteomes" id="UP000799291">
    <property type="component" value="Unassembled WGS sequence"/>
</dbReference>
<gene>
    <name evidence="1" type="ORF">K458DRAFT_308146</name>
</gene>
<dbReference type="AlphaFoldDB" id="A0A6G1IUY1"/>
<accession>A0A6G1IUY1</accession>
<evidence type="ECO:0000313" key="2">
    <source>
        <dbReference type="Proteomes" id="UP000799291"/>
    </source>
</evidence>
<proteinExistence type="predicted"/>
<dbReference type="OrthoDB" id="3793161at2759"/>
<organism evidence="1 2">
    <name type="scientific">Lentithecium fluviatile CBS 122367</name>
    <dbReference type="NCBI Taxonomy" id="1168545"/>
    <lineage>
        <taxon>Eukaryota</taxon>
        <taxon>Fungi</taxon>
        <taxon>Dikarya</taxon>
        <taxon>Ascomycota</taxon>
        <taxon>Pezizomycotina</taxon>
        <taxon>Dothideomycetes</taxon>
        <taxon>Pleosporomycetidae</taxon>
        <taxon>Pleosporales</taxon>
        <taxon>Massarineae</taxon>
        <taxon>Lentitheciaceae</taxon>
        <taxon>Lentithecium</taxon>
    </lineage>
</organism>
<keyword evidence="2" id="KW-1185">Reference proteome</keyword>
<name>A0A6G1IUY1_9PLEO</name>
<dbReference type="EMBL" id="MU005588">
    <property type="protein sequence ID" value="KAF2682052.1"/>
    <property type="molecule type" value="Genomic_DNA"/>
</dbReference>
<evidence type="ECO:0000313" key="1">
    <source>
        <dbReference type="EMBL" id="KAF2682052.1"/>
    </source>
</evidence>
<reference evidence="1" key="1">
    <citation type="journal article" date="2020" name="Stud. Mycol.">
        <title>101 Dothideomycetes genomes: a test case for predicting lifestyles and emergence of pathogens.</title>
        <authorList>
            <person name="Haridas S."/>
            <person name="Albert R."/>
            <person name="Binder M."/>
            <person name="Bloem J."/>
            <person name="Labutti K."/>
            <person name="Salamov A."/>
            <person name="Andreopoulos B."/>
            <person name="Baker S."/>
            <person name="Barry K."/>
            <person name="Bills G."/>
            <person name="Bluhm B."/>
            <person name="Cannon C."/>
            <person name="Castanera R."/>
            <person name="Culley D."/>
            <person name="Daum C."/>
            <person name="Ezra D."/>
            <person name="Gonzalez J."/>
            <person name="Henrissat B."/>
            <person name="Kuo A."/>
            <person name="Liang C."/>
            <person name="Lipzen A."/>
            <person name="Lutzoni F."/>
            <person name="Magnuson J."/>
            <person name="Mondo S."/>
            <person name="Nolan M."/>
            <person name="Ohm R."/>
            <person name="Pangilinan J."/>
            <person name="Park H.-J."/>
            <person name="Ramirez L."/>
            <person name="Alfaro M."/>
            <person name="Sun H."/>
            <person name="Tritt A."/>
            <person name="Yoshinaga Y."/>
            <person name="Zwiers L.-H."/>
            <person name="Turgeon B."/>
            <person name="Goodwin S."/>
            <person name="Spatafora J."/>
            <person name="Crous P."/>
            <person name="Grigoriev I."/>
        </authorList>
    </citation>
    <scope>NUCLEOTIDE SEQUENCE</scope>
    <source>
        <strain evidence="1">CBS 122367</strain>
    </source>
</reference>
<protein>
    <submittedName>
        <fullName evidence="1">Uncharacterized protein</fullName>
    </submittedName>
</protein>